<feature type="active site" description="Proton donor" evidence="8">
    <location>
        <position position="226"/>
    </location>
</feature>
<dbReference type="STRING" id="1202772.A0A1V9ZQY7"/>
<reference evidence="13 14" key="1">
    <citation type="journal article" date="2014" name="Genome Biol. Evol.">
        <title>The secreted proteins of Achlya hypogyna and Thraustotheca clavata identify the ancestral oomycete secretome and reveal gene acquisitions by horizontal gene transfer.</title>
        <authorList>
            <person name="Misner I."/>
            <person name="Blouin N."/>
            <person name="Leonard G."/>
            <person name="Richards T.A."/>
            <person name="Lane C.E."/>
        </authorList>
    </citation>
    <scope>NUCLEOTIDE SEQUENCE [LARGE SCALE GENOMIC DNA]</scope>
    <source>
        <strain evidence="13 14">ATCC 48635</strain>
    </source>
</reference>
<dbReference type="SFLD" id="SFLDS00001">
    <property type="entry name" value="Enolase"/>
    <property type="match status" value="1"/>
</dbReference>
<evidence type="ECO:0000256" key="4">
    <source>
        <dbReference type="ARBA" id="ARBA00012058"/>
    </source>
</evidence>
<dbReference type="FunFam" id="3.30.390.10:FF:000001">
    <property type="entry name" value="Enolase"/>
    <property type="match status" value="1"/>
</dbReference>
<dbReference type="CDD" id="cd03313">
    <property type="entry name" value="enolase"/>
    <property type="match status" value="1"/>
</dbReference>
<dbReference type="UniPathway" id="UPA00109">
    <property type="reaction ID" value="UER00187"/>
</dbReference>
<feature type="binding site" evidence="9">
    <location>
        <position position="174"/>
    </location>
    <ligand>
        <name>substrate</name>
    </ligand>
</feature>
<dbReference type="SFLD" id="SFLDG00178">
    <property type="entry name" value="enolase"/>
    <property type="match status" value="1"/>
</dbReference>
<feature type="active site" description="Proton acceptor" evidence="8">
    <location>
        <position position="362"/>
    </location>
</feature>
<dbReference type="SMART" id="SM01192">
    <property type="entry name" value="Enolase_C"/>
    <property type="match status" value="1"/>
</dbReference>
<feature type="binding site" evidence="10">
    <location>
        <position position="261"/>
    </location>
    <ligand>
        <name>Mg(2+)</name>
        <dbReference type="ChEBI" id="CHEBI:18420"/>
    </ligand>
</feature>
<dbReference type="EC" id="4.2.1.11" evidence="4"/>
<comment type="cofactor">
    <cofactor evidence="10">
        <name>Mg(2+)</name>
        <dbReference type="ChEBI" id="CHEBI:18420"/>
    </cofactor>
    <text evidence="10">Mg(2+) is required for catalysis and for stabilizing the dimer.</text>
</comment>
<dbReference type="OrthoDB" id="1739814at2759"/>
<evidence type="ECO:0000313" key="13">
    <source>
        <dbReference type="EMBL" id="OQS00414.1"/>
    </source>
</evidence>
<feature type="domain" description="Enolase N-terminal" evidence="12">
    <location>
        <begin position="22"/>
        <end position="150"/>
    </location>
</feature>
<dbReference type="FunFam" id="3.20.20.120:FF:000002">
    <property type="entry name" value="Enolase 1"/>
    <property type="match status" value="1"/>
</dbReference>
<proteinExistence type="inferred from homology"/>
<feature type="binding site" evidence="10">
    <location>
        <position position="337"/>
    </location>
    <ligand>
        <name>Mg(2+)</name>
        <dbReference type="ChEBI" id="CHEBI:18420"/>
    </ligand>
</feature>
<dbReference type="NCBIfam" id="TIGR01060">
    <property type="entry name" value="eno"/>
    <property type="match status" value="1"/>
</dbReference>
<dbReference type="InterPro" id="IPR020811">
    <property type="entry name" value="Enolase_N"/>
</dbReference>
<dbReference type="Pfam" id="PF03952">
    <property type="entry name" value="Enolase_N"/>
    <property type="match status" value="1"/>
</dbReference>
<evidence type="ECO:0000313" key="14">
    <source>
        <dbReference type="Proteomes" id="UP000243579"/>
    </source>
</evidence>
<feature type="binding site" evidence="9">
    <location>
        <position position="413"/>
    </location>
    <ligand>
        <name>substrate</name>
    </ligand>
</feature>
<protein>
    <recommendedName>
        <fullName evidence="4">phosphopyruvate hydratase</fullName>
        <ecNumber evidence="4">4.2.1.11</ecNumber>
    </recommendedName>
</protein>
<dbReference type="PIRSF" id="PIRSF001400">
    <property type="entry name" value="Enolase"/>
    <property type="match status" value="1"/>
</dbReference>
<keyword evidence="5 10" id="KW-0460">Magnesium</keyword>
<evidence type="ECO:0000256" key="2">
    <source>
        <dbReference type="ARBA" id="ARBA00005031"/>
    </source>
</evidence>
<dbReference type="Gene3D" id="3.30.390.10">
    <property type="entry name" value="Enolase-like, N-terminal domain"/>
    <property type="match status" value="1"/>
</dbReference>
<dbReference type="SMART" id="SM01193">
    <property type="entry name" value="Enolase_N"/>
    <property type="match status" value="1"/>
</dbReference>
<dbReference type="Pfam" id="PF00113">
    <property type="entry name" value="Enolase_C"/>
    <property type="match status" value="1"/>
</dbReference>
<evidence type="ECO:0000256" key="3">
    <source>
        <dbReference type="ARBA" id="ARBA00009604"/>
    </source>
</evidence>
<feature type="binding site" evidence="10">
    <location>
        <position position="310"/>
    </location>
    <ligand>
        <name>Mg(2+)</name>
        <dbReference type="ChEBI" id="CHEBI:18420"/>
    </ligand>
</feature>
<dbReference type="PROSITE" id="PS00164">
    <property type="entry name" value="ENOLASE"/>
    <property type="match status" value="1"/>
</dbReference>
<evidence type="ECO:0000259" key="12">
    <source>
        <dbReference type="SMART" id="SM01193"/>
    </source>
</evidence>
<dbReference type="AlphaFoldDB" id="A0A1V9ZQY7"/>
<dbReference type="InterPro" id="IPR020809">
    <property type="entry name" value="Enolase_CS"/>
</dbReference>
<evidence type="ECO:0000259" key="11">
    <source>
        <dbReference type="SMART" id="SM01192"/>
    </source>
</evidence>
<evidence type="ECO:0000256" key="6">
    <source>
        <dbReference type="ARBA" id="ARBA00023152"/>
    </source>
</evidence>
<comment type="similarity">
    <text evidence="3">Belongs to the enolase family.</text>
</comment>
<dbReference type="PANTHER" id="PTHR11902:SF1">
    <property type="entry name" value="ENOLASE"/>
    <property type="match status" value="1"/>
</dbReference>
<evidence type="ECO:0000256" key="1">
    <source>
        <dbReference type="ARBA" id="ARBA00004496"/>
    </source>
</evidence>
<comment type="caution">
    <text evidence="13">The sequence shown here is derived from an EMBL/GenBank/DDBJ whole genome shotgun (WGS) entry which is preliminary data.</text>
</comment>
<name>A0A1V9ZQY7_ACHHY</name>
<feature type="binding site" evidence="9">
    <location>
        <position position="183"/>
    </location>
    <ligand>
        <name>substrate</name>
    </ligand>
</feature>
<dbReference type="InterPro" id="IPR020810">
    <property type="entry name" value="Enolase_C"/>
</dbReference>
<accession>A0A1V9ZQY7</accession>
<feature type="binding site" evidence="9">
    <location>
        <begin position="389"/>
        <end position="392"/>
    </location>
    <ligand>
        <name>substrate</name>
    </ligand>
</feature>
<keyword evidence="6" id="KW-0324">Glycolysis</keyword>
<keyword evidence="10" id="KW-0479">Metal-binding</keyword>
<evidence type="ECO:0000256" key="10">
    <source>
        <dbReference type="PIRSR" id="PIRSR001400-3"/>
    </source>
</evidence>
<dbReference type="GO" id="GO:0004634">
    <property type="term" value="F:phosphopyruvate hydratase activity"/>
    <property type="evidence" value="ECO:0007669"/>
    <property type="project" value="UniProtKB-EC"/>
</dbReference>
<feature type="domain" description="Enolase C-terminal TIM barrel" evidence="11">
    <location>
        <begin position="158"/>
        <end position="450"/>
    </location>
</feature>
<dbReference type="Proteomes" id="UP000243579">
    <property type="component" value="Unassembled WGS sequence"/>
</dbReference>
<comment type="subcellular location">
    <subcellularLocation>
        <location evidence="1">Cytoplasm</location>
    </subcellularLocation>
</comment>
<dbReference type="InterPro" id="IPR036849">
    <property type="entry name" value="Enolase-like_C_sf"/>
</dbReference>
<sequence>MQAARSMKMTASGASRRFASTIKKVHAREIIDSRGNPTVEVDLTTEHGLFRASVPSGASTGIHEACELRDGGKRYLGKGVTQAVNNVKNILGPKLEGMDPTQQKDIDALMRELDGTENKGNLGANAILGVSLAVAKAGARSKGVPLFQHFADMIHNDKLVLPVPAFNVINGGSHAGNALAFQEFMILPTGASSFSEAMAMGCEVYHHLKGVIKKKYGQDATNVGDEGGFAPNIQSNREGVELLMLAIEKAGYSGKIEIGMDVASSEFFTEDGRYDLNFKNKSSTDAPLTGAELGQLYKDLAREFPIVSIEDPFDQDDWENYQAFTAAIGKDVQVVGDDLLCTNPKRIAKAVELSACNALLLKVNQIGTVTESVQAVSDAKKAGWGVMTSHRSGETEDSYIADLAVGLSTGQIKTGAPCRSERLAKYNQLLRIEEMLGRSAVYAGKNFRNPTA</sequence>
<evidence type="ECO:0000256" key="5">
    <source>
        <dbReference type="ARBA" id="ARBA00022842"/>
    </source>
</evidence>
<gene>
    <name evidence="13" type="ORF">ACHHYP_03619</name>
</gene>
<keyword evidence="7" id="KW-0456">Lyase</keyword>
<dbReference type="PANTHER" id="PTHR11902">
    <property type="entry name" value="ENOLASE"/>
    <property type="match status" value="1"/>
</dbReference>
<dbReference type="GO" id="GO:0006096">
    <property type="term" value="P:glycolytic process"/>
    <property type="evidence" value="ECO:0007669"/>
    <property type="project" value="UniProtKB-UniPathway"/>
</dbReference>
<dbReference type="EMBL" id="JNBR01000032">
    <property type="protein sequence ID" value="OQS00414.1"/>
    <property type="molecule type" value="Genomic_DNA"/>
</dbReference>
<feature type="binding site" evidence="9">
    <location>
        <position position="337"/>
    </location>
    <ligand>
        <name>substrate</name>
    </ligand>
</feature>
<dbReference type="InterPro" id="IPR000941">
    <property type="entry name" value="Enolase"/>
</dbReference>
<evidence type="ECO:0000256" key="7">
    <source>
        <dbReference type="ARBA" id="ARBA00023239"/>
    </source>
</evidence>
<evidence type="ECO:0000256" key="8">
    <source>
        <dbReference type="PIRSR" id="PIRSR001400-1"/>
    </source>
</evidence>
<feature type="binding site" evidence="9">
    <location>
        <position position="310"/>
    </location>
    <ligand>
        <name>substrate</name>
    </ligand>
</feature>
<dbReference type="SFLD" id="SFLDF00002">
    <property type="entry name" value="enolase"/>
    <property type="match status" value="1"/>
</dbReference>
<dbReference type="HAMAP" id="MF_00318">
    <property type="entry name" value="Enolase"/>
    <property type="match status" value="1"/>
</dbReference>
<dbReference type="SUPFAM" id="SSF51604">
    <property type="entry name" value="Enolase C-terminal domain-like"/>
    <property type="match status" value="1"/>
</dbReference>
<organism evidence="13 14">
    <name type="scientific">Achlya hypogyna</name>
    <name type="common">Oomycete</name>
    <name type="synonym">Protoachlya hypogyna</name>
    <dbReference type="NCBI Taxonomy" id="1202772"/>
    <lineage>
        <taxon>Eukaryota</taxon>
        <taxon>Sar</taxon>
        <taxon>Stramenopiles</taxon>
        <taxon>Oomycota</taxon>
        <taxon>Saprolegniomycetes</taxon>
        <taxon>Saprolegniales</taxon>
        <taxon>Achlyaceae</taxon>
        <taxon>Achlya</taxon>
    </lineage>
</organism>
<comment type="pathway">
    <text evidence="2">Carbohydrate degradation; glycolysis; pyruvate from D-glyceraldehyde 3-phosphate: step 4/5.</text>
</comment>
<dbReference type="GO" id="GO:0000287">
    <property type="term" value="F:magnesium ion binding"/>
    <property type="evidence" value="ECO:0007669"/>
    <property type="project" value="InterPro"/>
</dbReference>
<dbReference type="InterPro" id="IPR029017">
    <property type="entry name" value="Enolase-like_N"/>
</dbReference>
<keyword evidence="14" id="KW-1185">Reference proteome</keyword>
<dbReference type="GO" id="GO:0000015">
    <property type="term" value="C:phosphopyruvate hydratase complex"/>
    <property type="evidence" value="ECO:0007669"/>
    <property type="project" value="InterPro"/>
</dbReference>
<evidence type="ECO:0000256" key="9">
    <source>
        <dbReference type="PIRSR" id="PIRSR001400-2"/>
    </source>
</evidence>
<dbReference type="PRINTS" id="PR00148">
    <property type="entry name" value="ENOLASE"/>
</dbReference>
<dbReference type="SUPFAM" id="SSF54826">
    <property type="entry name" value="Enolase N-terminal domain-like"/>
    <property type="match status" value="1"/>
</dbReference>
<dbReference type="Gene3D" id="3.20.20.120">
    <property type="entry name" value="Enolase-like C-terminal domain"/>
    <property type="match status" value="1"/>
</dbReference>